<dbReference type="AlphaFoldDB" id="A0A3M4LI77"/>
<feature type="domain" description="HTH lacI-type" evidence="5">
    <location>
        <begin position="7"/>
        <end position="62"/>
    </location>
</feature>
<dbReference type="GO" id="GO:0055085">
    <property type="term" value="P:transmembrane transport"/>
    <property type="evidence" value="ECO:0007669"/>
    <property type="project" value="UniProtKB-ARBA"/>
</dbReference>
<keyword evidence="4" id="KW-1133">Transmembrane helix</keyword>
<evidence type="ECO:0000313" key="6">
    <source>
        <dbReference type="EMBL" id="RMQ40844.1"/>
    </source>
</evidence>
<dbReference type="RefSeq" id="WP_122318392.1">
    <property type="nucleotide sequence ID" value="NZ_RBRE01000091.1"/>
</dbReference>
<dbReference type="GO" id="GO:0000976">
    <property type="term" value="F:transcription cis-regulatory region binding"/>
    <property type="evidence" value="ECO:0007669"/>
    <property type="project" value="TreeGrafter"/>
</dbReference>
<dbReference type="GO" id="GO:0003700">
    <property type="term" value="F:DNA-binding transcription factor activity"/>
    <property type="evidence" value="ECO:0007669"/>
    <property type="project" value="TreeGrafter"/>
</dbReference>
<evidence type="ECO:0000256" key="1">
    <source>
        <dbReference type="ARBA" id="ARBA00023015"/>
    </source>
</evidence>
<organism evidence="6 7">
    <name type="scientific">Pseudomonas cichorii</name>
    <dbReference type="NCBI Taxonomy" id="36746"/>
    <lineage>
        <taxon>Bacteria</taxon>
        <taxon>Pseudomonadati</taxon>
        <taxon>Pseudomonadota</taxon>
        <taxon>Gammaproteobacteria</taxon>
        <taxon>Pseudomonadales</taxon>
        <taxon>Pseudomonadaceae</taxon>
        <taxon>Pseudomonas</taxon>
    </lineage>
</organism>
<keyword evidence="3" id="KW-0804">Transcription</keyword>
<evidence type="ECO:0000259" key="5">
    <source>
        <dbReference type="PROSITE" id="PS50932"/>
    </source>
</evidence>
<dbReference type="SMART" id="SM00354">
    <property type="entry name" value="HTH_LACI"/>
    <property type="match status" value="1"/>
</dbReference>
<keyword evidence="4" id="KW-0472">Membrane</keyword>
<dbReference type="CDD" id="cd01392">
    <property type="entry name" value="HTH_LacI"/>
    <property type="match status" value="1"/>
</dbReference>
<comment type="caution">
    <text evidence="6">The sequence shown here is derived from an EMBL/GenBank/DDBJ whole genome shotgun (WGS) entry which is preliminary data.</text>
</comment>
<feature type="transmembrane region" description="Helical" evidence="4">
    <location>
        <begin position="69"/>
        <end position="88"/>
    </location>
</feature>
<dbReference type="InterPro" id="IPR000843">
    <property type="entry name" value="HTH_LacI"/>
</dbReference>
<dbReference type="InterPro" id="IPR025997">
    <property type="entry name" value="SBP_2_dom"/>
</dbReference>
<dbReference type="PROSITE" id="PS50932">
    <property type="entry name" value="HTH_LACI_2"/>
    <property type="match status" value="1"/>
</dbReference>
<proteinExistence type="predicted"/>
<evidence type="ECO:0000313" key="7">
    <source>
        <dbReference type="Proteomes" id="UP000277236"/>
    </source>
</evidence>
<protein>
    <submittedName>
        <fullName evidence="6">Putative LacI family regulatory protein</fullName>
    </submittedName>
</protein>
<reference evidence="6 7" key="1">
    <citation type="submission" date="2018-08" db="EMBL/GenBank/DDBJ databases">
        <title>Recombination of ecologically and evolutionarily significant loci maintains genetic cohesion in the Pseudomonas syringae species complex.</title>
        <authorList>
            <person name="Dillon M."/>
            <person name="Thakur S."/>
            <person name="Almeida R.N.D."/>
            <person name="Weir B.S."/>
            <person name="Guttman D.S."/>
        </authorList>
    </citation>
    <scope>NUCLEOTIDE SEQUENCE [LARGE SCALE GENOMIC DNA]</scope>
    <source>
        <strain evidence="6 7">ICMP 3353</strain>
    </source>
</reference>
<dbReference type="Proteomes" id="UP000277236">
    <property type="component" value="Unassembled WGS sequence"/>
</dbReference>
<evidence type="ECO:0000256" key="4">
    <source>
        <dbReference type="SAM" id="Phobius"/>
    </source>
</evidence>
<evidence type="ECO:0000256" key="2">
    <source>
        <dbReference type="ARBA" id="ARBA00023125"/>
    </source>
</evidence>
<dbReference type="SUPFAM" id="SSF53822">
    <property type="entry name" value="Periplasmic binding protein-like I"/>
    <property type="match status" value="1"/>
</dbReference>
<sequence>MNNKKRPTIASVAERAGLSVATVDRVLNDRAPVSPQTAEQVLQAAEAVGYFAARLIGQRLRERRPHYRFGILLLGTAQAFYANLAAAINEAARAWPDANLTCHFEYITDRTPAVIAGQIEQLAVNYDGLGVVSFAHALINQTIEQIRTAGVPVVALLSDFHDTPQGPYVGQNNHEVGRTMGWLVAHFGAAREGSVGVLMGGHRFLGHQARVDGLRGYLTEHAPHLRMLGPLVNMDNDDITEEATLDLLARHDDLRGLCVVGGGGDGVIKALAQLPERPPICSILLESTSSSHQALEQGVVSLVIDSQPALIGTSLIRLLVELQAAPVFDPQRHCVHVPLQIVTSENIGSCGALDD</sequence>
<keyword evidence="1" id="KW-0805">Transcription regulation</keyword>
<keyword evidence="4" id="KW-0812">Transmembrane</keyword>
<dbReference type="OrthoDB" id="5756154at2"/>
<dbReference type="Gene3D" id="3.40.50.2300">
    <property type="match status" value="2"/>
</dbReference>
<dbReference type="InterPro" id="IPR028082">
    <property type="entry name" value="Peripla_BP_I"/>
</dbReference>
<dbReference type="Gene3D" id="1.10.260.40">
    <property type="entry name" value="lambda repressor-like DNA-binding domains"/>
    <property type="match status" value="1"/>
</dbReference>
<dbReference type="EMBL" id="RBRE01000091">
    <property type="protein sequence ID" value="RMQ40844.1"/>
    <property type="molecule type" value="Genomic_DNA"/>
</dbReference>
<dbReference type="Pfam" id="PF13407">
    <property type="entry name" value="Peripla_BP_4"/>
    <property type="match status" value="1"/>
</dbReference>
<dbReference type="Pfam" id="PF00356">
    <property type="entry name" value="LacI"/>
    <property type="match status" value="1"/>
</dbReference>
<dbReference type="PANTHER" id="PTHR30146:SF152">
    <property type="entry name" value="TRANSCRIPTIONAL REGULATORY PROTEIN"/>
    <property type="match status" value="1"/>
</dbReference>
<accession>A0A3M4LI77</accession>
<name>A0A3M4LI77_PSECI</name>
<dbReference type="SUPFAM" id="SSF47413">
    <property type="entry name" value="lambda repressor-like DNA-binding domains"/>
    <property type="match status" value="1"/>
</dbReference>
<evidence type="ECO:0000256" key="3">
    <source>
        <dbReference type="ARBA" id="ARBA00023163"/>
    </source>
</evidence>
<dbReference type="CDD" id="cd06307">
    <property type="entry name" value="PBP1_sugar_binding"/>
    <property type="match status" value="1"/>
</dbReference>
<dbReference type="InterPro" id="IPR010982">
    <property type="entry name" value="Lambda_DNA-bd_dom_sf"/>
</dbReference>
<gene>
    <name evidence="6" type="ORF">ALQ04_00916</name>
</gene>
<keyword evidence="2" id="KW-0238">DNA-binding</keyword>
<dbReference type="PANTHER" id="PTHR30146">
    <property type="entry name" value="LACI-RELATED TRANSCRIPTIONAL REPRESSOR"/>
    <property type="match status" value="1"/>
</dbReference>